<evidence type="ECO:0000256" key="4">
    <source>
        <dbReference type="ARBA" id="ARBA00022460"/>
    </source>
</evidence>
<dbReference type="Pfam" id="PF00379">
    <property type="entry name" value="Chitin_bind_4"/>
    <property type="match status" value="1"/>
</dbReference>
<evidence type="ECO:0000259" key="9">
    <source>
        <dbReference type="PROSITE" id="PS51310"/>
    </source>
</evidence>
<dbReference type="InterPro" id="IPR031311">
    <property type="entry name" value="CHIT_BIND_RR_consensus"/>
</dbReference>
<dbReference type="PROSITE" id="PS51310">
    <property type="entry name" value="VPS28_C"/>
    <property type="match status" value="1"/>
</dbReference>
<reference evidence="11" key="1">
    <citation type="submission" date="2022-12" db="EMBL/GenBank/DDBJ databases">
        <title>Genome assemblies of Blomia tropicalis.</title>
        <authorList>
            <person name="Cui Y."/>
        </authorList>
    </citation>
    <scope>NUCLEOTIDE SEQUENCE</scope>
    <source>
        <tissue evidence="11">Adult mites</tissue>
    </source>
</reference>
<evidence type="ECO:0000256" key="1">
    <source>
        <dbReference type="ARBA" id="ARBA00004177"/>
    </source>
</evidence>
<dbReference type="PANTHER" id="PTHR12937">
    <property type="entry name" value="VACUOLAR PROTEIN SORTING 28, ISOFORM 2 VPS28"/>
    <property type="match status" value="1"/>
</dbReference>
<evidence type="ECO:0000256" key="5">
    <source>
        <dbReference type="ARBA" id="ARBA00022753"/>
    </source>
</evidence>
<dbReference type="InterPro" id="IPR017899">
    <property type="entry name" value="VPS28_C"/>
</dbReference>
<name>A0A9Q0M218_BLOTA</name>
<dbReference type="InterPro" id="IPR000618">
    <property type="entry name" value="Insect_cuticle"/>
</dbReference>
<dbReference type="Gene3D" id="1.20.120.1130">
    <property type="match status" value="1"/>
</dbReference>
<dbReference type="InterPro" id="IPR038358">
    <property type="entry name" value="VPS28_N_sf"/>
</dbReference>
<keyword evidence="3 8" id="KW-0813">Transport</keyword>
<evidence type="ECO:0000313" key="12">
    <source>
        <dbReference type="Proteomes" id="UP001142055"/>
    </source>
</evidence>
<dbReference type="Pfam" id="PF03997">
    <property type="entry name" value="VPS28"/>
    <property type="match status" value="1"/>
</dbReference>
<dbReference type="InterPro" id="IPR017898">
    <property type="entry name" value="VPS28_N"/>
</dbReference>
<keyword evidence="6 8" id="KW-0653">Protein transport</keyword>
<feature type="domain" description="VPS28 C-terminal" evidence="9">
    <location>
        <begin position="112"/>
        <end position="208"/>
    </location>
</feature>
<evidence type="ECO:0000256" key="6">
    <source>
        <dbReference type="ARBA" id="ARBA00022927"/>
    </source>
</evidence>
<dbReference type="PANTHER" id="PTHR12937:SF0">
    <property type="entry name" value="VACUOLAR PROTEIN SORTING-ASSOCIATED PROTEIN 28 HOMOLOG"/>
    <property type="match status" value="1"/>
</dbReference>
<dbReference type="AlphaFoldDB" id="A0A9Q0M218"/>
<sequence>MAETRSELFEEVRLNRTAREREHYDNMAELYSLINTLNCLEKAYIKDSVTAKEYTAACSKLLNQYNVAFSQVKSDEFPTIESFMNKYCFDCTAAMKRIREGRPITIKDDKGNTSKCIADIVSLFITITDRLRLDIKSMDELQPDLRDLYETMNRLTLVPQDFDGKIKIKEWLDKMGEMQAMIIELLLSNNNEDANLIKKSQLLDRARKVTAFAFIRRLVARDICEHLNSHGYYEFGYNEDHATGGTFRKEKGGPGYKEGSYGLRDADGRLRIVHYIADAHGFRATVTTNEPGVDVSQDPAATSFSGNAYSAPAHAIAPVPNLYSDPDHSVASPVTVAKLYSQPLNHHVAHNPIQHDPLYAHASSPSLHSTNVYEPAESHYSPALSDQLMSHVYDAPIHKSIYTPDYSANNGEFGMRLIPVNHYSATGAGVGGYY</sequence>
<evidence type="ECO:0000313" key="11">
    <source>
        <dbReference type="EMBL" id="KAJ6217474.1"/>
    </source>
</evidence>
<dbReference type="EMBL" id="JAPWDV010000003">
    <property type="protein sequence ID" value="KAJ6217474.1"/>
    <property type="molecule type" value="Genomic_DNA"/>
</dbReference>
<accession>A0A9Q0M218</accession>
<proteinExistence type="inferred from homology"/>
<dbReference type="SUPFAM" id="SSF140427">
    <property type="entry name" value="VPS28 C-terminal domain-like"/>
    <property type="match status" value="1"/>
</dbReference>
<dbReference type="FunFam" id="1.20.1440.200:FF:000001">
    <property type="entry name" value="Vacuolar protein sorting-associated protein 28 homolog"/>
    <property type="match status" value="1"/>
</dbReference>
<dbReference type="GO" id="GO:0044877">
    <property type="term" value="F:protein-containing complex binding"/>
    <property type="evidence" value="ECO:0007669"/>
    <property type="project" value="TreeGrafter"/>
</dbReference>
<protein>
    <recommendedName>
        <fullName evidence="2">Vacuolar protein sorting-associated protein 28 homolog</fullName>
    </recommendedName>
</protein>
<evidence type="ECO:0000256" key="3">
    <source>
        <dbReference type="ARBA" id="ARBA00022448"/>
    </source>
</evidence>
<keyword evidence="5" id="KW-0967">Endosome</keyword>
<evidence type="ECO:0000259" key="10">
    <source>
        <dbReference type="PROSITE" id="PS51313"/>
    </source>
</evidence>
<dbReference type="GO" id="GO:0043328">
    <property type="term" value="P:protein transport to vacuole involved in ubiquitin-dependent protein catabolic process via the multivesicular body sorting pathway"/>
    <property type="evidence" value="ECO:0007669"/>
    <property type="project" value="TreeGrafter"/>
</dbReference>
<dbReference type="PROSITE" id="PS51313">
    <property type="entry name" value="VPS28_N"/>
    <property type="match status" value="1"/>
</dbReference>
<comment type="subcellular location">
    <subcellularLocation>
        <location evidence="1">Endosome</location>
    </subcellularLocation>
</comment>
<keyword evidence="4 7" id="KW-0193">Cuticle</keyword>
<evidence type="ECO:0000256" key="8">
    <source>
        <dbReference type="PROSITE-ProRule" id="PRU00642"/>
    </source>
</evidence>
<comment type="caution">
    <text evidence="11">The sequence shown here is derived from an EMBL/GenBank/DDBJ whole genome shotgun (WGS) entry which is preliminary data.</text>
</comment>
<dbReference type="SUPFAM" id="SSF140111">
    <property type="entry name" value="Endosomal sorting complex assembly domain"/>
    <property type="match status" value="1"/>
</dbReference>
<comment type="similarity">
    <text evidence="8">Belongs to the VPS28 family.</text>
</comment>
<dbReference type="InterPro" id="IPR007143">
    <property type="entry name" value="Vps28"/>
</dbReference>
<dbReference type="InterPro" id="IPR037206">
    <property type="entry name" value="VPS28_C_sf"/>
</dbReference>
<dbReference type="GO" id="GO:0000813">
    <property type="term" value="C:ESCRT I complex"/>
    <property type="evidence" value="ECO:0007669"/>
    <property type="project" value="InterPro"/>
</dbReference>
<dbReference type="Gene3D" id="1.20.1440.200">
    <property type="match status" value="1"/>
</dbReference>
<dbReference type="PROSITE" id="PS00233">
    <property type="entry name" value="CHIT_BIND_RR_1"/>
    <property type="match status" value="1"/>
</dbReference>
<keyword evidence="12" id="KW-1185">Reference proteome</keyword>
<gene>
    <name evidence="11" type="ORF">RDWZM_008631</name>
</gene>
<feature type="domain" description="VPS28 N-terminal" evidence="10">
    <location>
        <begin position="1"/>
        <end position="108"/>
    </location>
</feature>
<dbReference type="GO" id="GO:0042302">
    <property type="term" value="F:structural constituent of cuticle"/>
    <property type="evidence" value="ECO:0007669"/>
    <property type="project" value="UniProtKB-UniRule"/>
</dbReference>
<evidence type="ECO:0000256" key="7">
    <source>
        <dbReference type="PROSITE-ProRule" id="PRU00497"/>
    </source>
</evidence>
<dbReference type="Proteomes" id="UP001142055">
    <property type="component" value="Chromosome 3"/>
</dbReference>
<dbReference type="PROSITE" id="PS51155">
    <property type="entry name" value="CHIT_BIND_RR_2"/>
    <property type="match status" value="1"/>
</dbReference>
<evidence type="ECO:0000256" key="2">
    <source>
        <dbReference type="ARBA" id="ARBA00020968"/>
    </source>
</evidence>
<organism evidence="11 12">
    <name type="scientific">Blomia tropicalis</name>
    <name type="common">Mite</name>
    <dbReference type="NCBI Taxonomy" id="40697"/>
    <lineage>
        <taxon>Eukaryota</taxon>
        <taxon>Metazoa</taxon>
        <taxon>Ecdysozoa</taxon>
        <taxon>Arthropoda</taxon>
        <taxon>Chelicerata</taxon>
        <taxon>Arachnida</taxon>
        <taxon>Acari</taxon>
        <taxon>Acariformes</taxon>
        <taxon>Sarcoptiformes</taxon>
        <taxon>Astigmata</taxon>
        <taxon>Glycyphagoidea</taxon>
        <taxon>Echimyopodidae</taxon>
        <taxon>Blomia</taxon>
    </lineage>
</organism>
<dbReference type="InterPro" id="IPR037202">
    <property type="entry name" value="ESCRT_assembly_dom"/>
</dbReference>